<dbReference type="Gene3D" id="6.10.250.3150">
    <property type="match status" value="1"/>
</dbReference>
<evidence type="ECO:0000256" key="3">
    <source>
        <dbReference type="SAM" id="SignalP"/>
    </source>
</evidence>
<keyword evidence="6" id="KW-1185">Reference proteome</keyword>
<dbReference type="RefSeq" id="WP_148451579.1">
    <property type="nucleotide sequence ID" value="NZ_VSDO01000002.1"/>
</dbReference>
<accession>A0A5D0CSM3</accession>
<reference evidence="5 6" key="1">
    <citation type="submission" date="2019-08" db="EMBL/GenBank/DDBJ databases">
        <title>Genome sequencing of Paenibacillus faecis DSM 23593(T).</title>
        <authorList>
            <person name="Kook J.-K."/>
            <person name="Park S.-N."/>
            <person name="Lim Y.K."/>
        </authorList>
    </citation>
    <scope>NUCLEOTIDE SEQUENCE [LARGE SCALE GENOMIC DNA]</scope>
    <source>
        <strain evidence="5 6">DSM 23593</strain>
    </source>
</reference>
<dbReference type="OrthoDB" id="2657928at2"/>
<evidence type="ECO:0000313" key="5">
    <source>
        <dbReference type="EMBL" id="TYA12979.1"/>
    </source>
</evidence>
<dbReference type="Proteomes" id="UP000325218">
    <property type="component" value="Unassembled WGS sequence"/>
</dbReference>
<keyword evidence="1 3" id="KW-0732">Signal</keyword>
<feature type="coiled-coil region" evidence="2">
    <location>
        <begin position="131"/>
        <end position="161"/>
    </location>
</feature>
<protein>
    <recommendedName>
        <fullName evidence="4">Peptidoglycan hydrolase PcsB coiled-coil domain-containing protein</fullName>
    </recommendedName>
</protein>
<dbReference type="EMBL" id="VSDO01000002">
    <property type="protein sequence ID" value="TYA12979.1"/>
    <property type="molecule type" value="Genomic_DNA"/>
</dbReference>
<feature type="signal peptide" evidence="3">
    <location>
        <begin position="1"/>
        <end position="26"/>
    </location>
</feature>
<feature type="domain" description="Peptidoglycan hydrolase PcsB coiled-coil" evidence="4">
    <location>
        <begin position="65"/>
        <end position="143"/>
    </location>
</feature>
<name>A0A5D0CSM3_9BACL</name>
<dbReference type="Pfam" id="PF24568">
    <property type="entry name" value="CC_PcsB"/>
    <property type="match status" value="1"/>
</dbReference>
<evidence type="ECO:0000259" key="4">
    <source>
        <dbReference type="Pfam" id="PF24568"/>
    </source>
</evidence>
<keyword evidence="2" id="KW-0175">Coiled coil</keyword>
<comment type="caution">
    <text evidence="5">The sequence shown here is derived from an EMBL/GenBank/DDBJ whole genome shotgun (WGS) entry which is preliminary data.</text>
</comment>
<organism evidence="5 6">
    <name type="scientific">Paenibacillus faecis</name>
    <dbReference type="NCBI Taxonomy" id="862114"/>
    <lineage>
        <taxon>Bacteria</taxon>
        <taxon>Bacillati</taxon>
        <taxon>Bacillota</taxon>
        <taxon>Bacilli</taxon>
        <taxon>Bacillales</taxon>
        <taxon>Paenibacillaceae</taxon>
        <taxon>Paenibacillus</taxon>
    </lineage>
</organism>
<evidence type="ECO:0000256" key="2">
    <source>
        <dbReference type="SAM" id="Coils"/>
    </source>
</evidence>
<sequence>MNRRTTALYLSILLASVLLLPVKTSAAPMSAEELKVLQESLSIVELDREITRIEEEQRQTEQTIRELERQLSNKDEEIKDSREQAGRRLAAYYMGERESLLSALLSANSLKDFLSMLDYYQLIAERDHYILNKYKTEYAAIEKTKRKLDRLSGELGSMKESLVKQRTRVAALQQSVDGSLDTSADPEKLKAMIEELTVYWQNVGLYEIRRYFKELSAAMAEFPDFLQEHRESLASDNGGYVLTVQEKDLNDFLHSRSDLLKNMAFVFEDERIIAEGRREGLELKVEGTYTVEQEPQNSITFHVSRIIFNGLELPDTTRTELENDFDLGFYPKKIVPFVEATEASIQKGTLIVKLKLDL</sequence>
<proteinExistence type="predicted"/>
<dbReference type="InterPro" id="IPR057309">
    <property type="entry name" value="PcsB_CC"/>
</dbReference>
<evidence type="ECO:0000256" key="1">
    <source>
        <dbReference type="ARBA" id="ARBA00022729"/>
    </source>
</evidence>
<feature type="coiled-coil region" evidence="2">
    <location>
        <begin position="43"/>
        <end position="84"/>
    </location>
</feature>
<evidence type="ECO:0000313" key="6">
    <source>
        <dbReference type="Proteomes" id="UP000325218"/>
    </source>
</evidence>
<dbReference type="AlphaFoldDB" id="A0A5D0CSM3"/>
<feature type="chain" id="PRO_5023131258" description="Peptidoglycan hydrolase PcsB coiled-coil domain-containing protein" evidence="3">
    <location>
        <begin position="27"/>
        <end position="358"/>
    </location>
</feature>
<gene>
    <name evidence="5" type="ORF">FRY98_09820</name>
</gene>